<dbReference type="PANTHER" id="PTHR37962:SF2">
    <property type="entry name" value="MALE STERILE (3) 76CA"/>
    <property type="match status" value="1"/>
</dbReference>
<dbReference type="OrthoDB" id="5797993at2759"/>
<protein>
    <submittedName>
        <fullName evidence="1">Uncharacterized protein</fullName>
    </submittedName>
</protein>
<dbReference type="EMBL" id="OU892283">
    <property type="protein sequence ID" value="CAG9771441.1"/>
    <property type="molecule type" value="Genomic_DNA"/>
</dbReference>
<sequence length="244" mass="28559">MGSKNIEMPFFPHYETELLGNGDANFRITWFESKFSQSHYNIYNKTIGSNACTLIAILLASKCQKYNVIIKGPQDNLNIRLIHLLAISMLEGNKIHEELKSNQVLKHLNLNVPEALKYTETHTYNLVEWRSSIYMERLSRSLHENIKNNYSEWVKLDKAPKENLYVILIADARTVLFIFQRKTNTVTLVDSHQHSLDKGAFITITNQTRLAHLCYWFKEVARKCYNSDPKLYELSFLHFQDNKK</sequence>
<accession>A0A9N9MWK2</accession>
<name>A0A9N9MWK2_9CUCU</name>
<dbReference type="Proteomes" id="UP001152799">
    <property type="component" value="Chromosome 7"/>
</dbReference>
<dbReference type="PANTHER" id="PTHR37962">
    <property type="entry name" value="MALE STERILE (3) 76CA"/>
    <property type="match status" value="1"/>
</dbReference>
<dbReference type="AlphaFoldDB" id="A0A9N9MWK2"/>
<organism evidence="1 2">
    <name type="scientific">Ceutorhynchus assimilis</name>
    <name type="common">cabbage seed weevil</name>
    <dbReference type="NCBI Taxonomy" id="467358"/>
    <lineage>
        <taxon>Eukaryota</taxon>
        <taxon>Metazoa</taxon>
        <taxon>Ecdysozoa</taxon>
        <taxon>Arthropoda</taxon>
        <taxon>Hexapoda</taxon>
        <taxon>Insecta</taxon>
        <taxon>Pterygota</taxon>
        <taxon>Neoptera</taxon>
        <taxon>Endopterygota</taxon>
        <taxon>Coleoptera</taxon>
        <taxon>Polyphaga</taxon>
        <taxon>Cucujiformia</taxon>
        <taxon>Curculionidae</taxon>
        <taxon>Ceutorhynchinae</taxon>
        <taxon>Ceutorhynchus</taxon>
    </lineage>
</organism>
<reference evidence="1" key="1">
    <citation type="submission" date="2022-01" db="EMBL/GenBank/DDBJ databases">
        <authorList>
            <person name="King R."/>
        </authorList>
    </citation>
    <scope>NUCLEOTIDE SEQUENCE</scope>
</reference>
<keyword evidence="2" id="KW-1185">Reference proteome</keyword>
<proteinExistence type="predicted"/>
<gene>
    <name evidence="1" type="ORF">CEUTPL_LOCUS11873</name>
</gene>
<evidence type="ECO:0000313" key="2">
    <source>
        <dbReference type="Proteomes" id="UP001152799"/>
    </source>
</evidence>
<evidence type="ECO:0000313" key="1">
    <source>
        <dbReference type="EMBL" id="CAG9771441.1"/>
    </source>
</evidence>